<evidence type="ECO:0000313" key="3">
    <source>
        <dbReference type="EMBL" id="CDF32308.1"/>
    </source>
</evidence>
<dbReference type="PANTHER" id="PTHR31087">
    <property type="match status" value="1"/>
</dbReference>
<dbReference type="SUPFAM" id="SSF54518">
    <property type="entry name" value="Tubby C-terminal domain-like"/>
    <property type="match status" value="1"/>
</dbReference>
<sequence>MSFYNLHVQNPCPSPYTFPFQQPHPFYSPYSPYSPYAHYLAQAQQYRYTPYYPSSYPPYQPPQAPQQPQQPQQPQPYQPPQPAYQPQQPPQQPQGYGAAVAGYTGPQYTHPIAPGVQLDRFGLPVVDNDPPLQYAQTFRLEEKVLSASRDSFSIKDAQGVLRYKVDGSISLHDRKSISDMHGRILLKLREARLHLRDRITIFAPTDVALMILQKTTAIQFGTKRVHGYIGGHIKHAPDLVITGNHNKTYYKIMNSRGQEIADVRRQKFSLKNMLTDQDTYHVTVKAGSPAFVCFLAVVLDEIYDD</sequence>
<dbReference type="Gramene" id="CDF32308">
    <property type="protein sequence ID" value="CDF32308"/>
    <property type="gene ID" value="CHC_T00007888001"/>
</dbReference>
<evidence type="ECO:0000256" key="1">
    <source>
        <dbReference type="ARBA" id="ARBA00005437"/>
    </source>
</evidence>
<dbReference type="Proteomes" id="UP000012073">
    <property type="component" value="Unassembled WGS sequence"/>
</dbReference>
<proteinExistence type="inferred from homology"/>
<dbReference type="KEGG" id="ccp:CHC_T00007888001"/>
<dbReference type="EMBL" id="HG001469">
    <property type="protein sequence ID" value="CDF32308.1"/>
    <property type="molecule type" value="Genomic_DNA"/>
</dbReference>
<dbReference type="PhylomeDB" id="R7Q331"/>
<feature type="compositionally biased region" description="Pro residues" evidence="2">
    <location>
        <begin position="71"/>
        <end position="92"/>
    </location>
</feature>
<evidence type="ECO:0000256" key="2">
    <source>
        <dbReference type="SAM" id="MobiDB-lite"/>
    </source>
</evidence>
<reference evidence="4" key="1">
    <citation type="journal article" date="2013" name="Proc. Natl. Acad. Sci. U.S.A.">
        <title>Genome structure and metabolic features in the red seaweed Chondrus crispus shed light on evolution of the Archaeplastida.</title>
        <authorList>
            <person name="Collen J."/>
            <person name="Porcel B."/>
            <person name="Carre W."/>
            <person name="Ball S.G."/>
            <person name="Chaparro C."/>
            <person name="Tonon T."/>
            <person name="Barbeyron T."/>
            <person name="Michel G."/>
            <person name="Noel B."/>
            <person name="Valentin K."/>
            <person name="Elias M."/>
            <person name="Artiguenave F."/>
            <person name="Arun A."/>
            <person name="Aury J.M."/>
            <person name="Barbosa-Neto J.F."/>
            <person name="Bothwell J.H."/>
            <person name="Bouget F.Y."/>
            <person name="Brillet L."/>
            <person name="Cabello-Hurtado F."/>
            <person name="Capella-Gutierrez S."/>
            <person name="Charrier B."/>
            <person name="Cladiere L."/>
            <person name="Cock J.M."/>
            <person name="Coelho S.M."/>
            <person name="Colleoni C."/>
            <person name="Czjzek M."/>
            <person name="Da Silva C."/>
            <person name="Delage L."/>
            <person name="Denoeud F."/>
            <person name="Deschamps P."/>
            <person name="Dittami S.M."/>
            <person name="Gabaldon T."/>
            <person name="Gachon C.M."/>
            <person name="Groisillier A."/>
            <person name="Herve C."/>
            <person name="Jabbari K."/>
            <person name="Katinka M."/>
            <person name="Kloareg B."/>
            <person name="Kowalczyk N."/>
            <person name="Labadie K."/>
            <person name="Leblanc C."/>
            <person name="Lopez P.J."/>
            <person name="McLachlan D.H."/>
            <person name="Meslet-Cladiere L."/>
            <person name="Moustafa A."/>
            <person name="Nehr Z."/>
            <person name="Nyvall Collen P."/>
            <person name="Panaud O."/>
            <person name="Partensky F."/>
            <person name="Poulain J."/>
            <person name="Rensing S.A."/>
            <person name="Rousvoal S."/>
            <person name="Samson G."/>
            <person name="Symeonidi A."/>
            <person name="Weissenbach J."/>
            <person name="Zambounis A."/>
            <person name="Wincker P."/>
            <person name="Boyen C."/>
        </authorList>
    </citation>
    <scope>NUCLEOTIDE SEQUENCE [LARGE SCALE GENOMIC DNA]</scope>
    <source>
        <strain evidence="4">cv. Stackhouse</strain>
    </source>
</reference>
<feature type="compositionally biased region" description="Pro residues" evidence="2">
    <location>
        <begin position="55"/>
        <end position="65"/>
    </location>
</feature>
<dbReference type="Gene3D" id="2.40.160.200">
    <property type="entry name" value="LURP1-related"/>
    <property type="match status" value="1"/>
</dbReference>
<keyword evidence="4" id="KW-1185">Reference proteome</keyword>
<dbReference type="InterPro" id="IPR025659">
    <property type="entry name" value="Tubby-like_C"/>
</dbReference>
<feature type="region of interest" description="Disordered" evidence="2">
    <location>
        <begin position="52"/>
        <end position="101"/>
    </location>
</feature>
<dbReference type="OrthoDB" id="97518at2759"/>
<dbReference type="Pfam" id="PF04525">
    <property type="entry name" value="LOR"/>
    <property type="match status" value="1"/>
</dbReference>
<organism evidence="3 4">
    <name type="scientific">Chondrus crispus</name>
    <name type="common">Carrageen Irish moss</name>
    <name type="synonym">Polymorpha crispa</name>
    <dbReference type="NCBI Taxonomy" id="2769"/>
    <lineage>
        <taxon>Eukaryota</taxon>
        <taxon>Rhodophyta</taxon>
        <taxon>Florideophyceae</taxon>
        <taxon>Rhodymeniophycidae</taxon>
        <taxon>Gigartinales</taxon>
        <taxon>Gigartinaceae</taxon>
        <taxon>Chondrus</taxon>
    </lineage>
</organism>
<dbReference type="AlphaFoldDB" id="R7Q331"/>
<protein>
    <recommendedName>
        <fullName evidence="5">Tubby C-terminal domain-containing protein</fullName>
    </recommendedName>
</protein>
<dbReference type="RefSeq" id="XP_005711973.1">
    <property type="nucleotide sequence ID" value="XM_005711916.1"/>
</dbReference>
<accession>R7Q331</accession>
<dbReference type="InterPro" id="IPR038595">
    <property type="entry name" value="LOR_sf"/>
</dbReference>
<dbReference type="GeneID" id="17319691"/>
<evidence type="ECO:0008006" key="5">
    <source>
        <dbReference type="Google" id="ProtNLM"/>
    </source>
</evidence>
<name>R7Q331_CHOCR</name>
<dbReference type="PANTHER" id="PTHR31087:SF161">
    <property type="entry name" value="TUBBY C 2 FAMILY PROTEIN"/>
    <property type="match status" value="1"/>
</dbReference>
<gene>
    <name evidence="3" type="ORF">CHC_T00007888001</name>
</gene>
<comment type="similarity">
    <text evidence="1">Belongs to the LOR family.</text>
</comment>
<evidence type="ECO:0000313" key="4">
    <source>
        <dbReference type="Proteomes" id="UP000012073"/>
    </source>
</evidence>
<dbReference type="InterPro" id="IPR007612">
    <property type="entry name" value="LOR"/>
</dbReference>